<reference evidence="1" key="1">
    <citation type="submission" date="2018-05" db="EMBL/GenBank/DDBJ databases">
        <authorList>
            <person name="Lanie J.A."/>
            <person name="Ng W.-L."/>
            <person name="Kazmierczak K.M."/>
            <person name="Andrzejewski T.M."/>
            <person name="Davidsen T.M."/>
            <person name="Wayne K.J."/>
            <person name="Tettelin H."/>
            <person name="Glass J.I."/>
            <person name="Rusch D."/>
            <person name="Podicherti R."/>
            <person name="Tsui H.-C.T."/>
            <person name="Winkler M.E."/>
        </authorList>
    </citation>
    <scope>NUCLEOTIDE SEQUENCE</scope>
</reference>
<name>A0A382P4Q2_9ZZZZ</name>
<dbReference type="InterPro" id="IPR042271">
    <property type="entry name" value="Zinicin_2_N"/>
</dbReference>
<dbReference type="Gene3D" id="1.20.150.30">
    <property type="entry name" value="Zincin-like metallopeptidase, N-terminal domain"/>
    <property type="match status" value="1"/>
</dbReference>
<evidence type="ECO:0000313" key="1">
    <source>
        <dbReference type="EMBL" id="SVC68333.1"/>
    </source>
</evidence>
<dbReference type="EMBL" id="UINC01104858">
    <property type="protein sequence ID" value="SVC68333.1"/>
    <property type="molecule type" value="Genomic_DNA"/>
</dbReference>
<accession>A0A382P4Q2</accession>
<proteinExistence type="predicted"/>
<organism evidence="1">
    <name type="scientific">marine metagenome</name>
    <dbReference type="NCBI Taxonomy" id="408172"/>
    <lineage>
        <taxon>unclassified sequences</taxon>
        <taxon>metagenomes</taxon>
        <taxon>ecological metagenomes</taxon>
    </lineage>
</organism>
<sequence length="75" mass="8066">MERYQASSVDGMTVDWGLAEKVANQIANRAPFNDASYLKGLNESFNGFTSSAEKLVETSTGLKSFSGEAKAKVVD</sequence>
<protein>
    <submittedName>
        <fullName evidence="1">Uncharacterized protein</fullName>
    </submittedName>
</protein>
<dbReference type="AlphaFoldDB" id="A0A382P4Q2"/>
<feature type="non-terminal residue" evidence="1">
    <location>
        <position position="75"/>
    </location>
</feature>
<gene>
    <name evidence="1" type="ORF">METZ01_LOCUS321187</name>
</gene>